<protein>
    <submittedName>
        <fullName evidence="1">Uncharacterized protein</fullName>
    </submittedName>
</protein>
<organism evidence="1 2">
    <name type="scientific">Gossypium darwinii</name>
    <name type="common">Darwin's cotton</name>
    <name type="synonym">Gossypium barbadense var. darwinii</name>
    <dbReference type="NCBI Taxonomy" id="34276"/>
    <lineage>
        <taxon>Eukaryota</taxon>
        <taxon>Viridiplantae</taxon>
        <taxon>Streptophyta</taxon>
        <taxon>Embryophyta</taxon>
        <taxon>Tracheophyta</taxon>
        <taxon>Spermatophyta</taxon>
        <taxon>Magnoliopsida</taxon>
        <taxon>eudicotyledons</taxon>
        <taxon>Gunneridae</taxon>
        <taxon>Pentapetalae</taxon>
        <taxon>rosids</taxon>
        <taxon>malvids</taxon>
        <taxon>Malvales</taxon>
        <taxon>Malvaceae</taxon>
        <taxon>Malvoideae</taxon>
        <taxon>Gossypium</taxon>
    </lineage>
</organism>
<accession>A0A5D2F245</accession>
<evidence type="ECO:0000313" key="2">
    <source>
        <dbReference type="Proteomes" id="UP000323506"/>
    </source>
</evidence>
<sequence length="70" mass="7708">MVMVPSGSPFHHQRRFLNLVPQDQELTTFSSQCVSGGASLSFSKTKVNFLMTVSESPSTVPIEILAQPQR</sequence>
<reference evidence="1 2" key="1">
    <citation type="submission" date="2019-06" db="EMBL/GenBank/DDBJ databases">
        <title>WGS assembly of Gossypium darwinii.</title>
        <authorList>
            <person name="Chen Z.J."/>
            <person name="Sreedasyam A."/>
            <person name="Ando A."/>
            <person name="Song Q."/>
            <person name="De L."/>
            <person name="Hulse-Kemp A."/>
            <person name="Ding M."/>
            <person name="Ye W."/>
            <person name="Kirkbride R."/>
            <person name="Jenkins J."/>
            <person name="Plott C."/>
            <person name="Lovell J."/>
            <person name="Lin Y.-M."/>
            <person name="Vaughn R."/>
            <person name="Liu B."/>
            <person name="Li W."/>
            <person name="Simpson S."/>
            <person name="Scheffler B."/>
            <person name="Saski C."/>
            <person name="Grover C."/>
            <person name="Hu G."/>
            <person name="Conover J."/>
            <person name="Carlson J."/>
            <person name="Shu S."/>
            <person name="Boston L."/>
            <person name="Williams M."/>
            <person name="Peterson D."/>
            <person name="Mcgee K."/>
            <person name="Jones D."/>
            <person name="Wendel J."/>
            <person name="Stelly D."/>
            <person name="Grimwood J."/>
            <person name="Schmutz J."/>
        </authorList>
    </citation>
    <scope>NUCLEOTIDE SEQUENCE [LARGE SCALE GENOMIC DNA]</scope>
    <source>
        <strain evidence="1">1808015.09</strain>
    </source>
</reference>
<proteinExistence type="predicted"/>
<gene>
    <name evidence="1" type="ORF">ES288_A10G178200v1</name>
</gene>
<keyword evidence="2" id="KW-1185">Reference proteome</keyword>
<dbReference type="Proteomes" id="UP000323506">
    <property type="component" value="Chromosome A10"/>
</dbReference>
<name>A0A5D2F245_GOSDA</name>
<dbReference type="AlphaFoldDB" id="A0A5D2F245"/>
<dbReference type="EMBL" id="CM017697">
    <property type="protein sequence ID" value="TYG99212.1"/>
    <property type="molecule type" value="Genomic_DNA"/>
</dbReference>
<evidence type="ECO:0000313" key="1">
    <source>
        <dbReference type="EMBL" id="TYG99212.1"/>
    </source>
</evidence>